<keyword evidence="2" id="KW-0472">Membrane</keyword>
<feature type="transmembrane region" description="Helical" evidence="2">
    <location>
        <begin position="189"/>
        <end position="212"/>
    </location>
</feature>
<feature type="transmembrane region" description="Helical" evidence="2">
    <location>
        <begin position="269"/>
        <end position="288"/>
    </location>
</feature>
<evidence type="ECO:0000256" key="1">
    <source>
        <dbReference type="SAM" id="MobiDB-lite"/>
    </source>
</evidence>
<comment type="caution">
    <text evidence="4">The sequence shown here is derived from an EMBL/GenBank/DDBJ whole genome shotgun (WGS) entry which is preliminary data.</text>
</comment>
<evidence type="ECO:0000256" key="2">
    <source>
        <dbReference type="SAM" id="Phobius"/>
    </source>
</evidence>
<dbReference type="Pfam" id="PF20153">
    <property type="entry name" value="DUF6535"/>
    <property type="match status" value="1"/>
</dbReference>
<feature type="compositionally biased region" description="Low complexity" evidence="1">
    <location>
        <begin position="1"/>
        <end position="23"/>
    </location>
</feature>
<evidence type="ECO:0000313" key="4">
    <source>
        <dbReference type="EMBL" id="KAJ3513438.1"/>
    </source>
</evidence>
<evidence type="ECO:0000259" key="3">
    <source>
        <dbReference type="Pfam" id="PF20153"/>
    </source>
</evidence>
<feature type="transmembrane region" description="Helical" evidence="2">
    <location>
        <begin position="134"/>
        <end position="156"/>
    </location>
</feature>
<organism evidence="4 5">
    <name type="scientific">Agrocybe chaxingu</name>
    <dbReference type="NCBI Taxonomy" id="84603"/>
    <lineage>
        <taxon>Eukaryota</taxon>
        <taxon>Fungi</taxon>
        <taxon>Dikarya</taxon>
        <taxon>Basidiomycota</taxon>
        <taxon>Agaricomycotina</taxon>
        <taxon>Agaricomycetes</taxon>
        <taxon>Agaricomycetidae</taxon>
        <taxon>Agaricales</taxon>
        <taxon>Agaricineae</taxon>
        <taxon>Strophariaceae</taxon>
        <taxon>Agrocybe</taxon>
    </lineage>
</organism>
<gene>
    <name evidence="4" type="ORF">NLJ89_g2949</name>
</gene>
<accession>A0A9W8MVZ4</accession>
<reference evidence="4" key="1">
    <citation type="submission" date="2022-07" db="EMBL/GenBank/DDBJ databases">
        <title>Genome Sequence of Agrocybe chaxingu.</title>
        <authorList>
            <person name="Buettner E."/>
        </authorList>
    </citation>
    <scope>NUCLEOTIDE SEQUENCE</scope>
    <source>
        <strain evidence="4">MP-N11</strain>
    </source>
</reference>
<dbReference type="InterPro" id="IPR045338">
    <property type="entry name" value="DUF6535"/>
</dbReference>
<dbReference type="Proteomes" id="UP001148786">
    <property type="component" value="Unassembled WGS sequence"/>
</dbReference>
<feature type="region of interest" description="Disordered" evidence="1">
    <location>
        <begin position="484"/>
        <end position="525"/>
    </location>
</feature>
<feature type="region of interest" description="Disordered" evidence="1">
    <location>
        <begin position="1"/>
        <end position="31"/>
    </location>
</feature>
<dbReference type="AlphaFoldDB" id="A0A9W8MVZ4"/>
<protein>
    <recommendedName>
        <fullName evidence="3">DUF6535 domain-containing protein</fullName>
    </recommendedName>
</protein>
<keyword evidence="2" id="KW-1133">Transmembrane helix</keyword>
<feature type="domain" description="DUF6535" evidence="3">
    <location>
        <begin position="35"/>
        <end position="213"/>
    </location>
</feature>
<feature type="transmembrane region" description="Helical" evidence="2">
    <location>
        <begin position="219"/>
        <end position="243"/>
    </location>
</feature>
<keyword evidence="2" id="KW-0812">Transmembrane</keyword>
<keyword evidence="5" id="KW-1185">Reference proteome</keyword>
<sequence>MNASDPPAPAVDAANVDADQQPAWIESPPRAEDPWRKCHQLVKDYDEARCGRWKDELQNLLIFAGLVSAVITAFAVETQKLLQEDPQTTAALLLAQITAQLGANTTSSGTSFPSLQTTLAPFSVTHQTLRINTLVFLSLALSLATVLFGILTLQWIREFQRKDSLSHQDSLVLRQVRFDGLVKWKVPEIVSSLPVILQLALLLFLAGLVDFLASVNQPVAIVVGVVVSLTFTLAIAATALPAFQSLYCMVLFPDSNVTQCPYKSPLSGVFFRLFFTLFSVFLKAGVTVHRSKYQRSFLLVNAKNWFDYNNVWKYHSNYQADFPLVWASRTLSQAPESFYAIYHCFRELDIREAFFALWRITGHRDPLLQTRDDKNQHIKQELLRDLLAAGFISHFADKDELSHSDSLKLHHLELYSRIMASTSETSGVVANGWLKHFSEKYKPKPSDNVFCVRFLKPPFFKQNLTDLAKRPSFVHFMTILGNNKETPSGEDPFEEVYYSGPDFPSPTTDEPQHEGAKTGSSLTYP</sequence>
<name>A0A9W8MVZ4_9AGAR</name>
<evidence type="ECO:0000313" key="5">
    <source>
        <dbReference type="Proteomes" id="UP001148786"/>
    </source>
</evidence>
<dbReference type="OrthoDB" id="3221808at2759"/>
<dbReference type="EMBL" id="JANKHO010000198">
    <property type="protein sequence ID" value="KAJ3513438.1"/>
    <property type="molecule type" value="Genomic_DNA"/>
</dbReference>
<proteinExistence type="predicted"/>